<evidence type="ECO:0000256" key="4">
    <source>
        <dbReference type="ARBA" id="ARBA00022670"/>
    </source>
</evidence>
<keyword evidence="10" id="KW-0472">Membrane</keyword>
<dbReference type="SUPFAM" id="SSF51306">
    <property type="entry name" value="LexA/Signal peptidase"/>
    <property type="match status" value="1"/>
</dbReference>
<dbReference type="PANTHER" id="PTHR46041">
    <property type="entry name" value="MITOCHONDRIAL INNER MEMBRANE PROTEASE SUBUNIT 2"/>
    <property type="match status" value="1"/>
</dbReference>
<comment type="caution">
    <text evidence="13">The sequence shown here is derived from an EMBL/GenBank/DDBJ whole genome shotgun (WGS) entry which is preliminary data.</text>
</comment>
<dbReference type="Pfam" id="PF10502">
    <property type="entry name" value="Peptidase_S26"/>
    <property type="match status" value="1"/>
</dbReference>
<dbReference type="EMBL" id="JBBWWQ010000006">
    <property type="protein sequence ID" value="KAK8944315.1"/>
    <property type="molecule type" value="Genomic_DNA"/>
</dbReference>
<accession>A0AAP0BLT4</accession>
<dbReference type="Gene3D" id="2.10.109.10">
    <property type="entry name" value="Umud Fragment, subunit A"/>
    <property type="match status" value="1"/>
</dbReference>
<keyword evidence="4" id="KW-0645">Protease</keyword>
<evidence type="ECO:0000256" key="6">
    <source>
        <dbReference type="ARBA" id="ARBA00022792"/>
    </source>
</evidence>
<keyword evidence="7" id="KW-0378">Hydrolase</keyword>
<evidence type="ECO:0000256" key="5">
    <source>
        <dbReference type="ARBA" id="ARBA00022692"/>
    </source>
</evidence>
<feature type="domain" description="Peptidase S26" evidence="12">
    <location>
        <begin position="46"/>
        <end position="83"/>
    </location>
</feature>
<dbReference type="InterPro" id="IPR037730">
    <property type="entry name" value="IMP2"/>
</dbReference>
<dbReference type="GO" id="GO:0006627">
    <property type="term" value="P:protein processing involved in protein targeting to mitochondrion"/>
    <property type="evidence" value="ECO:0007669"/>
    <property type="project" value="InterPro"/>
</dbReference>
<gene>
    <name evidence="13" type="ORF">KSP39_PZI008457</name>
</gene>
<keyword evidence="9" id="KW-0496">Mitochondrion</keyword>
<evidence type="ECO:0000313" key="13">
    <source>
        <dbReference type="EMBL" id="KAK8944315.1"/>
    </source>
</evidence>
<dbReference type="PANTHER" id="PTHR46041:SF2">
    <property type="entry name" value="MITOCHONDRIAL INNER MEMBRANE PROTEASE SUBUNIT 2"/>
    <property type="match status" value="1"/>
</dbReference>
<keyword evidence="5" id="KW-0812">Transmembrane</keyword>
<sequence length="187" mass="20357">MALMGLRERTEPPDSHLEDKLGLDGAGNVTPPDGSEGDNGVILSSHGDIVIFKSPNDHSQIYVKRLVALPGDWVEVSSDILKIPEGYCWVEGDNPAMSWDSRSFGPIPLGLIRGRVTHVIWPPVRVAKLERKIQAGADFQLTDYFLLLNTHISAVGRIVASRLLAPLHSTSNALLGSSPLGPWQCVY</sequence>
<dbReference type="AlphaFoldDB" id="A0AAP0BLT4"/>
<dbReference type="GO" id="GO:0004252">
    <property type="term" value="F:serine-type endopeptidase activity"/>
    <property type="evidence" value="ECO:0007669"/>
    <property type="project" value="InterPro"/>
</dbReference>
<organism evidence="13 14">
    <name type="scientific">Platanthera zijinensis</name>
    <dbReference type="NCBI Taxonomy" id="2320716"/>
    <lineage>
        <taxon>Eukaryota</taxon>
        <taxon>Viridiplantae</taxon>
        <taxon>Streptophyta</taxon>
        <taxon>Embryophyta</taxon>
        <taxon>Tracheophyta</taxon>
        <taxon>Spermatophyta</taxon>
        <taxon>Magnoliopsida</taxon>
        <taxon>Liliopsida</taxon>
        <taxon>Asparagales</taxon>
        <taxon>Orchidaceae</taxon>
        <taxon>Orchidoideae</taxon>
        <taxon>Orchideae</taxon>
        <taxon>Orchidinae</taxon>
        <taxon>Platanthera</taxon>
    </lineage>
</organism>
<evidence type="ECO:0000256" key="10">
    <source>
        <dbReference type="ARBA" id="ARBA00023136"/>
    </source>
</evidence>
<comment type="similarity">
    <text evidence="2">Belongs to the peptidase S26 family. IMP2 subfamily.</text>
</comment>
<dbReference type="PRINTS" id="PR00727">
    <property type="entry name" value="LEADERPTASE"/>
</dbReference>
<protein>
    <recommendedName>
        <fullName evidence="3">Mitochondrial inner membrane protease subunit 2</fullName>
    </recommendedName>
</protein>
<dbReference type="PROSITE" id="PS00760">
    <property type="entry name" value="SPASE_I_2"/>
    <property type="match status" value="1"/>
</dbReference>
<keyword evidence="8" id="KW-1133">Transmembrane helix</keyword>
<keyword evidence="14" id="KW-1185">Reference proteome</keyword>
<reference evidence="13 14" key="1">
    <citation type="journal article" date="2022" name="Nat. Plants">
        <title>Genomes of leafy and leafless Platanthera orchids illuminate the evolution of mycoheterotrophy.</title>
        <authorList>
            <person name="Li M.H."/>
            <person name="Liu K.W."/>
            <person name="Li Z."/>
            <person name="Lu H.C."/>
            <person name="Ye Q.L."/>
            <person name="Zhang D."/>
            <person name="Wang J.Y."/>
            <person name="Li Y.F."/>
            <person name="Zhong Z.M."/>
            <person name="Liu X."/>
            <person name="Yu X."/>
            <person name="Liu D.K."/>
            <person name="Tu X.D."/>
            <person name="Liu B."/>
            <person name="Hao Y."/>
            <person name="Liao X.Y."/>
            <person name="Jiang Y.T."/>
            <person name="Sun W.H."/>
            <person name="Chen J."/>
            <person name="Chen Y.Q."/>
            <person name="Ai Y."/>
            <person name="Zhai J.W."/>
            <person name="Wu S.S."/>
            <person name="Zhou Z."/>
            <person name="Hsiao Y.Y."/>
            <person name="Wu W.L."/>
            <person name="Chen Y.Y."/>
            <person name="Lin Y.F."/>
            <person name="Hsu J.L."/>
            <person name="Li C.Y."/>
            <person name="Wang Z.W."/>
            <person name="Zhao X."/>
            <person name="Zhong W.Y."/>
            <person name="Ma X.K."/>
            <person name="Ma L."/>
            <person name="Huang J."/>
            <person name="Chen G.Z."/>
            <person name="Huang M.Z."/>
            <person name="Huang L."/>
            <person name="Peng D.H."/>
            <person name="Luo Y.B."/>
            <person name="Zou S.Q."/>
            <person name="Chen S.P."/>
            <person name="Lan S."/>
            <person name="Tsai W.C."/>
            <person name="Van de Peer Y."/>
            <person name="Liu Z.J."/>
        </authorList>
    </citation>
    <scope>NUCLEOTIDE SEQUENCE [LARGE SCALE GENOMIC DNA]</scope>
    <source>
        <strain evidence="13">Lor287</strain>
    </source>
</reference>
<evidence type="ECO:0000256" key="1">
    <source>
        <dbReference type="ARBA" id="ARBA00004434"/>
    </source>
</evidence>
<evidence type="ECO:0000256" key="2">
    <source>
        <dbReference type="ARBA" id="ARBA00007066"/>
    </source>
</evidence>
<evidence type="ECO:0000256" key="11">
    <source>
        <dbReference type="SAM" id="MobiDB-lite"/>
    </source>
</evidence>
<feature type="region of interest" description="Disordered" evidence="11">
    <location>
        <begin position="1"/>
        <end position="38"/>
    </location>
</feature>
<dbReference type="GO" id="GO:0042720">
    <property type="term" value="C:mitochondrial inner membrane peptidase complex"/>
    <property type="evidence" value="ECO:0007669"/>
    <property type="project" value="InterPro"/>
</dbReference>
<evidence type="ECO:0000256" key="7">
    <source>
        <dbReference type="ARBA" id="ARBA00022801"/>
    </source>
</evidence>
<dbReference type="InterPro" id="IPR019533">
    <property type="entry name" value="Peptidase_S26"/>
</dbReference>
<comment type="subcellular location">
    <subcellularLocation>
        <location evidence="1">Mitochondrion inner membrane</location>
        <topology evidence="1">Single-pass membrane protein</topology>
    </subcellularLocation>
</comment>
<evidence type="ECO:0000259" key="12">
    <source>
        <dbReference type="Pfam" id="PF10502"/>
    </source>
</evidence>
<evidence type="ECO:0000256" key="9">
    <source>
        <dbReference type="ARBA" id="ARBA00023128"/>
    </source>
</evidence>
<keyword evidence="6" id="KW-0999">Mitochondrion inner membrane</keyword>
<dbReference type="CDD" id="cd06530">
    <property type="entry name" value="S26_SPase_I"/>
    <property type="match status" value="1"/>
</dbReference>
<dbReference type="InterPro" id="IPR019757">
    <property type="entry name" value="Pept_S26A_signal_pept_1_Lys-AS"/>
</dbReference>
<evidence type="ECO:0000313" key="14">
    <source>
        <dbReference type="Proteomes" id="UP001418222"/>
    </source>
</evidence>
<evidence type="ECO:0000256" key="3">
    <source>
        <dbReference type="ARBA" id="ARBA00013650"/>
    </source>
</evidence>
<dbReference type="InterPro" id="IPR036286">
    <property type="entry name" value="LexA/Signal_pep-like_sf"/>
</dbReference>
<evidence type="ECO:0000256" key="8">
    <source>
        <dbReference type="ARBA" id="ARBA00022989"/>
    </source>
</evidence>
<dbReference type="GO" id="GO:0006465">
    <property type="term" value="P:signal peptide processing"/>
    <property type="evidence" value="ECO:0007669"/>
    <property type="project" value="InterPro"/>
</dbReference>
<name>A0AAP0BLT4_9ASPA</name>
<dbReference type="InterPro" id="IPR000223">
    <property type="entry name" value="Pept_S26A_signal_pept_1"/>
</dbReference>
<proteinExistence type="inferred from homology"/>
<dbReference type="Proteomes" id="UP001418222">
    <property type="component" value="Unassembled WGS sequence"/>
</dbReference>
<feature type="compositionally biased region" description="Basic and acidic residues" evidence="11">
    <location>
        <begin position="1"/>
        <end position="22"/>
    </location>
</feature>